<dbReference type="InterPro" id="IPR048389">
    <property type="entry name" value="YciQ-like_C"/>
</dbReference>
<gene>
    <name evidence="5" type="ORF">JCM9152_762</name>
</gene>
<accession>W4QBK2</accession>
<evidence type="ECO:0000259" key="4">
    <source>
        <dbReference type="Pfam" id="PF20990"/>
    </source>
</evidence>
<keyword evidence="2" id="KW-0472">Membrane</keyword>
<evidence type="ECO:0008006" key="7">
    <source>
        <dbReference type="Google" id="ProtNLM"/>
    </source>
</evidence>
<dbReference type="InterPro" id="IPR018702">
    <property type="entry name" value="DUF2207"/>
</dbReference>
<keyword evidence="2" id="KW-1133">Transmembrane helix</keyword>
<evidence type="ECO:0000313" key="6">
    <source>
        <dbReference type="Proteomes" id="UP000018895"/>
    </source>
</evidence>
<comment type="caution">
    <text evidence="5">The sequence shown here is derived from an EMBL/GenBank/DDBJ whole genome shotgun (WGS) entry which is preliminary data.</text>
</comment>
<evidence type="ECO:0000313" key="5">
    <source>
        <dbReference type="EMBL" id="GAE29406.1"/>
    </source>
</evidence>
<dbReference type="Pfam" id="PF20990">
    <property type="entry name" value="DUF2207_C"/>
    <property type="match status" value="1"/>
</dbReference>
<protein>
    <recommendedName>
        <fullName evidence="7">DUF2207 domain-containing protein</fullName>
    </recommendedName>
</protein>
<feature type="transmembrane region" description="Helical" evidence="2">
    <location>
        <begin position="218"/>
        <end position="243"/>
    </location>
</feature>
<feature type="transmembrane region" description="Helical" evidence="2">
    <location>
        <begin position="406"/>
        <end position="425"/>
    </location>
</feature>
<reference evidence="5" key="1">
    <citation type="journal article" date="2014" name="Genome Announc.">
        <title>Draft Genome Sequences of Three Alkaliphilic Bacillus Strains, Bacillus wakoensis JCM 9140T, Bacillus akibai JCM 9157T, and Bacillus hemicellulosilyticus JCM 9152T.</title>
        <authorList>
            <person name="Yuki M."/>
            <person name="Oshima K."/>
            <person name="Suda W."/>
            <person name="Oshida Y."/>
            <person name="Kitamura K."/>
            <person name="Iida T."/>
            <person name="Hattori M."/>
            <person name="Ohkuma M."/>
        </authorList>
    </citation>
    <scope>NUCLEOTIDE SEQUENCE [LARGE SCALE GENOMIC DNA]</scope>
    <source>
        <strain evidence="5">JCM 9152</strain>
    </source>
</reference>
<feature type="transmembrane region" description="Helical" evidence="2">
    <location>
        <begin position="382"/>
        <end position="400"/>
    </location>
</feature>
<feature type="region of interest" description="Disordered" evidence="1">
    <location>
        <begin position="522"/>
        <end position="555"/>
    </location>
</feature>
<evidence type="ECO:0000259" key="3">
    <source>
        <dbReference type="Pfam" id="PF09972"/>
    </source>
</evidence>
<keyword evidence="2" id="KW-0812">Transmembrane</keyword>
<proteinExistence type="predicted"/>
<dbReference type="EMBL" id="BAUU01000004">
    <property type="protein sequence ID" value="GAE29406.1"/>
    <property type="molecule type" value="Genomic_DNA"/>
</dbReference>
<sequence>MFPASAFAVDYTITNVEIDALLQENGTVAVHESHTYSFSGEFNGIIRELIPKSDSDIVDFSAFEHENELLVEQDQTEYRIHRTGDSETITIDLYYQIINGISVYSDVAEFYWPFFDTSNESTYEDLTITVTPPTETTDVIAFGYDTAFETDIISESGQVQFLFGEVPSGENGDIRVAYDASLFPTASLTKDEPMRAEIVEAEQHLIDQAIARAERTEWFASVGQTVTIVFALILLIALTHAWLEKRSKQVALMKNETDQLLPSQELPLPSTIYFTNYYLLSPESIAASLLDLVRKGNVQQLESNRFRIVNRTGLVRHEQVLVEWLFDTIGKNHEFSFDELNAYTKNKKNHETYQLKYSMWQREIKDEVKAAKLYENRRTYRVILSLLSVGLGVFSILLAVHDLFELFILTLGLSIALLSFALFYHPRTWTGEKIKHEWKTFKQRFKSIQSPEWKSLSEDDKMRAFLYGLGTNDKEVTKKNEELAKAFQKPTSAQPTAATHSAYSFDPTWILVAGAASSTFQSAQKTTGPDTSSSGGSFTGGGTGAGGGGGGSGAF</sequence>
<keyword evidence="6" id="KW-1185">Reference proteome</keyword>
<dbReference type="Proteomes" id="UP000018895">
    <property type="component" value="Unassembled WGS sequence"/>
</dbReference>
<feature type="compositionally biased region" description="Low complexity" evidence="1">
    <location>
        <begin position="526"/>
        <end position="536"/>
    </location>
</feature>
<feature type="domain" description="Predicted membrane protein YciQ-like C-terminal" evidence="4">
    <location>
        <begin position="282"/>
        <end position="444"/>
    </location>
</feature>
<dbReference type="STRING" id="1236971.JCM9152_762"/>
<dbReference type="Pfam" id="PF09972">
    <property type="entry name" value="DUF2207"/>
    <property type="match status" value="1"/>
</dbReference>
<feature type="compositionally biased region" description="Gly residues" evidence="1">
    <location>
        <begin position="537"/>
        <end position="555"/>
    </location>
</feature>
<evidence type="ECO:0000256" key="2">
    <source>
        <dbReference type="SAM" id="Phobius"/>
    </source>
</evidence>
<feature type="domain" description="DUF2207" evidence="3">
    <location>
        <begin position="12"/>
        <end position="177"/>
    </location>
</feature>
<evidence type="ECO:0000256" key="1">
    <source>
        <dbReference type="SAM" id="MobiDB-lite"/>
    </source>
</evidence>
<name>W4QBK2_9BACI</name>
<dbReference type="AlphaFoldDB" id="W4QBK2"/>
<organism evidence="5 6">
    <name type="scientific">Halalkalibacter hemicellulosilyticusJCM 9152</name>
    <dbReference type="NCBI Taxonomy" id="1236971"/>
    <lineage>
        <taxon>Bacteria</taxon>
        <taxon>Bacillati</taxon>
        <taxon>Bacillota</taxon>
        <taxon>Bacilli</taxon>
        <taxon>Bacillales</taxon>
        <taxon>Bacillaceae</taxon>
        <taxon>Halalkalibacter</taxon>
    </lineage>
</organism>